<sequence>DKSALSSWLGASGRKHKVLFAIPGKSEEERYKSHLVPRKLAALWSELFEFRTAETALLHELPESIVSAEVKAALPRQNEADQKAAVLFFPAAGGSAAPKSAAVIEWPTDEDELVLQLLKLAEFAGPALSARSAELLCRSLGIRRVRPT</sequence>
<dbReference type="AlphaFoldDB" id="A0A813IRD2"/>
<proteinExistence type="predicted"/>
<organism evidence="1 2">
    <name type="scientific">Polarella glacialis</name>
    <name type="common">Dinoflagellate</name>
    <dbReference type="NCBI Taxonomy" id="89957"/>
    <lineage>
        <taxon>Eukaryota</taxon>
        <taxon>Sar</taxon>
        <taxon>Alveolata</taxon>
        <taxon>Dinophyceae</taxon>
        <taxon>Suessiales</taxon>
        <taxon>Suessiaceae</taxon>
        <taxon>Polarella</taxon>
    </lineage>
</organism>
<gene>
    <name evidence="1" type="ORF">PGLA2088_LOCUS11162</name>
</gene>
<feature type="non-terminal residue" evidence="1">
    <location>
        <position position="1"/>
    </location>
</feature>
<dbReference type="Proteomes" id="UP000626109">
    <property type="component" value="Unassembled WGS sequence"/>
</dbReference>
<evidence type="ECO:0000313" key="1">
    <source>
        <dbReference type="EMBL" id="CAE8654689.1"/>
    </source>
</evidence>
<accession>A0A813IRD2</accession>
<dbReference type="EMBL" id="CAJNNW010012776">
    <property type="protein sequence ID" value="CAE8654689.1"/>
    <property type="molecule type" value="Genomic_DNA"/>
</dbReference>
<reference evidence="1" key="1">
    <citation type="submission" date="2021-02" db="EMBL/GenBank/DDBJ databases">
        <authorList>
            <person name="Dougan E. K."/>
            <person name="Rhodes N."/>
            <person name="Thang M."/>
            <person name="Chan C."/>
        </authorList>
    </citation>
    <scope>NUCLEOTIDE SEQUENCE</scope>
</reference>
<feature type="non-terminal residue" evidence="1">
    <location>
        <position position="148"/>
    </location>
</feature>
<comment type="caution">
    <text evidence="1">The sequence shown here is derived from an EMBL/GenBank/DDBJ whole genome shotgun (WGS) entry which is preliminary data.</text>
</comment>
<protein>
    <submittedName>
        <fullName evidence="1">Uncharacterized protein</fullName>
    </submittedName>
</protein>
<evidence type="ECO:0000313" key="2">
    <source>
        <dbReference type="Proteomes" id="UP000626109"/>
    </source>
</evidence>
<name>A0A813IRD2_POLGL</name>